<evidence type="ECO:0000313" key="2">
    <source>
        <dbReference type="Proteomes" id="UP000676565"/>
    </source>
</evidence>
<gene>
    <name evidence="1" type="ORF">J8F10_10300</name>
</gene>
<organism evidence="1 2">
    <name type="scientific">Gemmata palustris</name>
    <dbReference type="NCBI Taxonomy" id="2822762"/>
    <lineage>
        <taxon>Bacteria</taxon>
        <taxon>Pseudomonadati</taxon>
        <taxon>Planctomycetota</taxon>
        <taxon>Planctomycetia</taxon>
        <taxon>Gemmatales</taxon>
        <taxon>Gemmataceae</taxon>
        <taxon>Gemmata</taxon>
    </lineage>
</organism>
<comment type="caution">
    <text evidence="1">The sequence shown here is derived from an EMBL/GenBank/DDBJ whole genome shotgun (WGS) entry which is preliminary data.</text>
</comment>
<dbReference type="Proteomes" id="UP000676565">
    <property type="component" value="Unassembled WGS sequence"/>
</dbReference>
<reference evidence="1 2" key="1">
    <citation type="submission" date="2021-04" db="EMBL/GenBank/DDBJ databases">
        <authorList>
            <person name="Ivanova A."/>
        </authorList>
    </citation>
    <scope>NUCLEOTIDE SEQUENCE [LARGE SCALE GENOMIC DNA]</scope>
    <source>
        <strain evidence="1 2">G18</strain>
    </source>
</reference>
<proteinExistence type="predicted"/>
<name>A0ABS5BPL8_9BACT</name>
<dbReference type="RefSeq" id="WP_210653737.1">
    <property type="nucleotide sequence ID" value="NZ_JAGKQQ010000001.1"/>
</dbReference>
<accession>A0ABS5BPL8</accession>
<dbReference type="EMBL" id="JAGKQQ010000001">
    <property type="protein sequence ID" value="MBP3955671.1"/>
    <property type="molecule type" value="Genomic_DNA"/>
</dbReference>
<keyword evidence="2" id="KW-1185">Reference proteome</keyword>
<protein>
    <recommendedName>
        <fullName evidence="3">TerB family tellurite resistance protein</fullName>
    </recommendedName>
</protein>
<evidence type="ECO:0000313" key="1">
    <source>
        <dbReference type="EMBL" id="MBP3955671.1"/>
    </source>
</evidence>
<sequence>MSALRELKPQILSEGHDLHICDADVALIREHLPANGTIDQDDLMVLTEIRSEAYSSCAAFDELFFPAFKAYLLADGTISHHEQFLLLRMLYGGGGVDDTERRFLVELRNEVTVLTPEFEDLCRLALTTS</sequence>
<evidence type="ECO:0008006" key="3">
    <source>
        <dbReference type="Google" id="ProtNLM"/>
    </source>
</evidence>